<evidence type="ECO:0000313" key="2">
    <source>
        <dbReference type="EMBL" id="KAL3324340.1"/>
    </source>
</evidence>
<feature type="compositionally biased region" description="Polar residues" evidence="1">
    <location>
        <begin position="12"/>
        <end position="61"/>
    </location>
</feature>
<feature type="compositionally biased region" description="Acidic residues" evidence="1">
    <location>
        <begin position="1"/>
        <end position="10"/>
    </location>
</feature>
<protein>
    <recommendedName>
        <fullName evidence="4">Late blight resistance protein</fullName>
    </recommendedName>
</protein>
<keyword evidence="3" id="KW-1185">Reference proteome</keyword>
<evidence type="ECO:0000256" key="1">
    <source>
        <dbReference type="SAM" id="MobiDB-lite"/>
    </source>
</evidence>
<organism evidence="2 3">
    <name type="scientific">Solanum stoloniferum</name>
    <dbReference type="NCBI Taxonomy" id="62892"/>
    <lineage>
        <taxon>Eukaryota</taxon>
        <taxon>Viridiplantae</taxon>
        <taxon>Streptophyta</taxon>
        <taxon>Embryophyta</taxon>
        <taxon>Tracheophyta</taxon>
        <taxon>Spermatophyta</taxon>
        <taxon>Magnoliopsida</taxon>
        <taxon>eudicotyledons</taxon>
        <taxon>Gunneridae</taxon>
        <taxon>Pentapetalae</taxon>
        <taxon>asterids</taxon>
        <taxon>lamiids</taxon>
        <taxon>Solanales</taxon>
        <taxon>Solanaceae</taxon>
        <taxon>Solanoideae</taxon>
        <taxon>Solaneae</taxon>
        <taxon>Solanum</taxon>
    </lineage>
</organism>
<accession>A0ABD2QXT5</accession>
<dbReference type="AlphaFoldDB" id="A0ABD2QXT5"/>
<evidence type="ECO:0000313" key="3">
    <source>
        <dbReference type="Proteomes" id="UP001627284"/>
    </source>
</evidence>
<gene>
    <name evidence="2" type="ORF">AABB24_038480</name>
</gene>
<comment type="caution">
    <text evidence="2">The sequence shown here is derived from an EMBL/GenBank/DDBJ whole genome shotgun (WGS) entry which is preliminary data.</text>
</comment>
<name>A0ABD2QXT5_9SOLN</name>
<evidence type="ECO:0008006" key="4">
    <source>
        <dbReference type="Google" id="ProtNLM"/>
    </source>
</evidence>
<reference evidence="2 3" key="1">
    <citation type="submission" date="2024-05" db="EMBL/GenBank/DDBJ databases">
        <title>De novo assembly of an allotetraploid wild potato.</title>
        <authorList>
            <person name="Hosaka A.J."/>
        </authorList>
    </citation>
    <scope>NUCLEOTIDE SEQUENCE [LARGE SCALE GENOMIC DNA]</scope>
    <source>
        <tissue evidence="2">Young leaves</tissue>
    </source>
</reference>
<dbReference type="EMBL" id="JBJKTR010000023">
    <property type="protein sequence ID" value="KAL3324340.1"/>
    <property type="molecule type" value="Genomic_DNA"/>
</dbReference>
<dbReference type="Proteomes" id="UP001627284">
    <property type="component" value="Unassembled WGS sequence"/>
</dbReference>
<sequence>MTDSPIDENEVQSHISRTRGSTISRANNSSKSDQNLDTSNSATSRAKNSNKNDQNLDTSISTRKITRWLKQTYLCNFDIMEEISCKLYQRRPLGWPFDVPTSKDSDYFKHQGHKP</sequence>
<proteinExistence type="predicted"/>
<feature type="region of interest" description="Disordered" evidence="1">
    <location>
        <begin position="1"/>
        <end position="61"/>
    </location>
</feature>